<feature type="signal peptide" evidence="1">
    <location>
        <begin position="1"/>
        <end position="25"/>
    </location>
</feature>
<name>A0A8J4AEF3_9ACTN</name>
<dbReference type="PANTHER" id="PTHR43283">
    <property type="entry name" value="BETA-LACTAMASE-RELATED"/>
    <property type="match status" value="1"/>
</dbReference>
<feature type="chain" id="PRO_5035233441" evidence="1">
    <location>
        <begin position="26"/>
        <end position="383"/>
    </location>
</feature>
<keyword evidence="1" id="KW-0732">Signal</keyword>
<protein>
    <submittedName>
        <fullName evidence="3">Serine hydrolase</fullName>
    </submittedName>
</protein>
<dbReference type="Gene3D" id="3.40.710.10">
    <property type="entry name" value="DD-peptidase/beta-lactamase superfamily"/>
    <property type="match status" value="1"/>
</dbReference>
<proteinExistence type="predicted"/>
<dbReference type="SUPFAM" id="SSF56601">
    <property type="entry name" value="beta-lactamase/transpeptidase-like"/>
    <property type="match status" value="1"/>
</dbReference>
<dbReference type="InterPro" id="IPR012338">
    <property type="entry name" value="Beta-lactam/transpept-like"/>
</dbReference>
<evidence type="ECO:0000256" key="1">
    <source>
        <dbReference type="SAM" id="SignalP"/>
    </source>
</evidence>
<dbReference type="AlphaFoldDB" id="A0A8J4AEF3"/>
<evidence type="ECO:0000313" key="3">
    <source>
        <dbReference type="EMBL" id="GIL28182.1"/>
    </source>
</evidence>
<keyword evidence="3" id="KW-0378">Hydrolase</keyword>
<dbReference type="GO" id="GO:0016787">
    <property type="term" value="F:hydrolase activity"/>
    <property type="evidence" value="ECO:0007669"/>
    <property type="project" value="UniProtKB-KW"/>
</dbReference>
<dbReference type="InterPro" id="IPR001466">
    <property type="entry name" value="Beta-lactam-related"/>
</dbReference>
<dbReference type="InterPro" id="IPR050789">
    <property type="entry name" value="Diverse_Enzym_Activities"/>
</dbReference>
<dbReference type="Proteomes" id="UP000614996">
    <property type="component" value="Unassembled WGS sequence"/>
</dbReference>
<dbReference type="RefSeq" id="WP_207125893.1">
    <property type="nucleotide sequence ID" value="NZ_BOPO01000055.1"/>
</dbReference>
<sequence length="383" mass="41343">MRRFVPVAVTVLAVAATLIAGPADAHQSGMRRVEAALRATVRAGVPGVLARVDEPGRHWTRTAGMADVDTRRPVSVHSRFRIASLTKSFVAVLVLQLVAEHRLALDRPVGDWLPHIIPDAESVTVRQLLDHTSGLADYMAAPGFQDPRQYAQRHHTPEQLIRAGVALGPVAEPGARFSYANTNYIVLGRLVERVTGQDLGTQLRDRILGPLGLDHTSLPVDDHTLPDPHATGYVALDPAHPDMLTAMTELDPSFEWAAFGMVSDGRDVNRFYQALFGGRLVPPAMLNQMRTGHPTGQAPVFPQYGLGLESVGLTCGQMWGATGQTVGYQTLSFTDPTGTRTITVSLDVERTSPDDPDTGQLILAAVNVVNEYLCGTAYQLPTG</sequence>
<reference evidence="4" key="1">
    <citation type="journal article" date="2021" name="Int. J. Syst. Evol. Microbiol.">
        <title>Actinocatenispora comari sp. nov., an endophytic actinomycete isolated from aerial parts of Comarum salesowianum.</title>
        <authorList>
            <person name="Oyunbileg N."/>
            <person name="Iizaka Y."/>
            <person name="Hamada M."/>
            <person name="Davaapurev B.O."/>
            <person name="Fukumoto A."/>
            <person name="Tsetseg B."/>
            <person name="Kato F."/>
            <person name="Tamura T."/>
            <person name="Batkhuu J."/>
            <person name="Anzai Y."/>
        </authorList>
    </citation>
    <scope>NUCLEOTIDE SEQUENCE [LARGE SCALE GENOMIC DNA]</scope>
    <source>
        <strain evidence="4">NUM-2625</strain>
    </source>
</reference>
<organism evidence="3 4">
    <name type="scientific">Actinocatenispora comari</name>
    <dbReference type="NCBI Taxonomy" id="2807577"/>
    <lineage>
        <taxon>Bacteria</taxon>
        <taxon>Bacillati</taxon>
        <taxon>Actinomycetota</taxon>
        <taxon>Actinomycetes</taxon>
        <taxon>Micromonosporales</taxon>
        <taxon>Micromonosporaceae</taxon>
        <taxon>Actinocatenispora</taxon>
    </lineage>
</organism>
<dbReference type="EMBL" id="BOPO01000055">
    <property type="protein sequence ID" value="GIL28182.1"/>
    <property type="molecule type" value="Genomic_DNA"/>
</dbReference>
<accession>A0A8J4AEF3</accession>
<dbReference type="Pfam" id="PF00144">
    <property type="entry name" value="Beta-lactamase"/>
    <property type="match status" value="1"/>
</dbReference>
<feature type="domain" description="Beta-lactamase-related" evidence="2">
    <location>
        <begin position="38"/>
        <end position="365"/>
    </location>
</feature>
<comment type="caution">
    <text evidence="3">The sequence shown here is derived from an EMBL/GenBank/DDBJ whole genome shotgun (WGS) entry which is preliminary data.</text>
</comment>
<evidence type="ECO:0000259" key="2">
    <source>
        <dbReference type="Pfam" id="PF00144"/>
    </source>
</evidence>
<keyword evidence="4" id="KW-1185">Reference proteome</keyword>
<gene>
    <name evidence="3" type="ORF">NUM_34360</name>
</gene>
<evidence type="ECO:0000313" key="4">
    <source>
        <dbReference type="Proteomes" id="UP000614996"/>
    </source>
</evidence>